<evidence type="ECO:0000313" key="2">
    <source>
        <dbReference type="Proteomes" id="UP000231919"/>
    </source>
</evidence>
<organism evidence="1 2">
    <name type="scientific">Leptospira kmetyi</name>
    <dbReference type="NCBI Taxonomy" id="408139"/>
    <lineage>
        <taxon>Bacteria</taxon>
        <taxon>Pseudomonadati</taxon>
        <taxon>Spirochaetota</taxon>
        <taxon>Spirochaetia</taxon>
        <taxon>Leptospirales</taxon>
        <taxon>Leptospiraceae</taxon>
        <taxon>Leptospira</taxon>
    </lineage>
</organism>
<dbReference type="EMBL" id="NPDP01000033">
    <property type="protein sequence ID" value="PJZ28722.1"/>
    <property type="molecule type" value="Genomic_DNA"/>
</dbReference>
<sequence>MEPKVGSLKKEKAKVGILKKYSDLEKLLFQYKWIKNPKKDDSFEHIHLTNVVAWIEEKKVLHFQVNEKPYFFTSDMDTVRQVLSFIDSAWKKERNSVGGSRLDLGFSNQEPRVFESVA</sequence>
<accession>A0ABX4N9E7</accession>
<dbReference type="Proteomes" id="UP000231919">
    <property type="component" value="Unassembled WGS sequence"/>
</dbReference>
<keyword evidence="2" id="KW-1185">Reference proteome</keyword>
<comment type="caution">
    <text evidence="1">The sequence shown here is derived from an EMBL/GenBank/DDBJ whole genome shotgun (WGS) entry which is preliminary data.</text>
</comment>
<name>A0ABX4N9E7_9LEPT</name>
<gene>
    <name evidence="1" type="ORF">CH378_16095</name>
</gene>
<protein>
    <submittedName>
        <fullName evidence="1">Uncharacterized protein</fullName>
    </submittedName>
</protein>
<reference evidence="1 2" key="1">
    <citation type="submission" date="2017-07" db="EMBL/GenBank/DDBJ databases">
        <title>Leptospira spp. isolated from tropical soils.</title>
        <authorList>
            <person name="Thibeaux R."/>
            <person name="Iraola G."/>
            <person name="Ferres I."/>
            <person name="Bierque E."/>
            <person name="Girault D."/>
            <person name="Soupe-Gilbert M.-E."/>
            <person name="Picardeau M."/>
            <person name="Goarant C."/>
        </authorList>
    </citation>
    <scope>NUCLEOTIDE SEQUENCE [LARGE SCALE GENOMIC DNA]</scope>
    <source>
        <strain evidence="1 2">JW2-C-B1</strain>
    </source>
</reference>
<proteinExistence type="predicted"/>
<dbReference type="RefSeq" id="WP_100739004.1">
    <property type="nucleotide sequence ID" value="NZ_NPDO01000018.1"/>
</dbReference>
<evidence type="ECO:0000313" key="1">
    <source>
        <dbReference type="EMBL" id="PJZ28722.1"/>
    </source>
</evidence>